<reference evidence="1 2" key="1">
    <citation type="journal article" date="2019" name="Environ. Health Perspect.">
        <title>Inter-host Transmission of Carbapenemase-Producing Escherichia coli among Humans and Backyard Animals.</title>
        <authorList>
            <person name="Li J."/>
            <person name="Bi Z."/>
            <person name="Ma S."/>
            <person name="Chen B."/>
            <person name="Cai C."/>
            <person name="He J."/>
            <person name="Schwarz S."/>
            <person name="Sun C."/>
            <person name="Zhou Y."/>
            <person name="Yin J."/>
            <person name="Hulth A."/>
            <person name="Wang Y."/>
            <person name="Shen Z."/>
            <person name="Wang S."/>
            <person name="Wu C."/>
            <person name="Nilsson L.E."/>
            <person name="Walsh T.R."/>
            <person name="Borjesson S."/>
            <person name="Shen J."/>
            <person name="Sun Q."/>
            <person name="Wang Y."/>
        </authorList>
    </citation>
    <scope>NUCLEOTIDE SEQUENCE [LARGE SCALE GENOMIC DNA]</scope>
    <source>
        <strain evidence="1 2">A016f</strain>
    </source>
</reference>
<evidence type="ECO:0008006" key="3">
    <source>
        <dbReference type="Google" id="ProtNLM"/>
    </source>
</evidence>
<evidence type="ECO:0000313" key="2">
    <source>
        <dbReference type="Proteomes" id="UP000359125"/>
    </source>
</evidence>
<name>A0A3Z9AD61_ECOLX</name>
<sequence length="266" mass="30233">MKNGVNKKYSLALLIAALLLTGCDSDEERAINLVEKDIRSTLLDPDAGRFTNMRAIQLGENSYSYMVCGEVNGKNVLNAYTGATAFNAHIFDVRERNPIVFVTMDKSTNSARERLRFERQNLACKENGVKLYLENESKIRKEKEKIDDLKKTPLGQAVFDAASDSTYVSRELGESRGVSEVYARENDKYALVSVTNYDTPDFYKFRKKDNGELEPVRGLSYTGYPFAVALCHSEQTDYDKCITEEEIRLLRDEKNKLDDFVVPPEE</sequence>
<dbReference type="AlphaFoldDB" id="A0A3Z9AD61"/>
<organism evidence="1 2">
    <name type="scientific">Escherichia coli</name>
    <dbReference type="NCBI Taxonomy" id="562"/>
    <lineage>
        <taxon>Bacteria</taxon>
        <taxon>Pseudomonadati</taxon>
        <taxon>Pseudomonadota</taxon>
        <taxon>Gammaproteobacteria</taxon>
        <taxon>Enterobacterales</taxon>
        <taxon>Enterobacteriaceae</taxon>
        <taxon>Escherichia</taxon>
    </lineage>
</organism>
<protein>
    <recommendedName>
        <fullName evidence="3">Lipoprotein</fullName>
    </recommendedName>
</protein>
<dbReference type="EMBL" id="RYCF01000121">
    <property type="protein sequence ID" value="MQK26857.1"/>
    <property type="molecule type" value="Genomic_DNA"/>
</dbReference>
<gene>
    <name evidence="1" type="ORF">EIZ93_21755</name>
</gene>
<dbReference type="Proteomes" id="UP000359125">
    <property type="component" value="Unassembled WGS sequence"/>
</dbReference>
<accession>A0A3Z9AD61</accession>
<comment type="caution">
    <text evidence="1">The sequence shown here is derived from an EMBL/GenBank/DDBJ whole genome shotgun (WGS) entry which is preliminary data.</text>
</comment>
<dbReference type="PROSITE" id="PS51257">
    <property type="entry name" value="PROKAR_LIPOPROTEIN"/>
    <property type="match status" value="1"/>
</dbReference>
<evidence type="ECO:0000313" key="1">
    <source>
        <dbReference type="EMBL" id="MQK26857.1"/>
    </source>
</evidence>
<dbReference type="RefSeq" id="WP_023145146.1">
    <property type="nucleotide sequence ID" value="NZ_AP025215.1"/>
</dbReference>
<proteinExistence type="predicted"/>